<accession>A0A7L4ZPU9</accession>
<gene>
    <name evidence="1" type="ORF">IMCC3317_38900</name>
</gene>
<sequence length="423" mass="49373">MDIKKALSESNKSKVLSGQGMTLFITTQLSELKNHGIIQDFEKKVNFKHRAFDYEDQFLANFVIHTVDDKRIIVRSSNSFRSDRAKIGFYDLDGILRLSNLSEDIISTIYLVSDEELQNSNFISLREKFINKEFYCPATHLFTLSEFVEFLQTYYEEKSSLFEDIQSEQKFKSIREAGSFYGIQGNKLEKEISEWLNNKTYLKRYKAIKEYSTYDIIIDTILKKYQLNKNDIIKIHTTNSIPLLKNGGNPKTDLFIQITTIDGEIISETISIKNTTKKRVSCHDYKADDFIRVLNCAGTKLETYLKLFQNYPTYSEFEDNLPINYTIEEFSNLMKGKAKLLTEWCLKGSHDIENLIDSSKQISNFVLINSNGKIHFFEYDKYIDYIMKNSTLKFSTPFSWTYPSKQRGKRIQLKMPILSSINN</sequence>
<dbReference type="SUPFAM" id="SSF52980">
    <property type="entry name" value="Restriction endonuclease-like"/>
    <property type="match status" value="1"/>
</dbReference>
<dbReference type="KEGG" id="kan:IMCC3317_38900"/>
<reference evidence="1 2" key="1">
    <citation type="journal article" date="2013" name="Int. J. Syst. Evol. Microbiol.">
        <title>Kordia antarctica sp. nov., isolated from Antarctic seawater.</title>
        <authorList>
            <person name="Baek K."/>
            <person name="Choi A."/>
            <person name="Kang I."/>
            <person name="Lee K."/>
            <person name="Cho J.C."/>
        </authorList>
    </citation>
    <scope>NUCLEOTIDE SEQUENCE [LARGE SCALE GENOMIC DNA]</scope>
    <source>
        <strain evidence="1 2">IMCC3317</strain>
    </source>
</reference>
<dbReference type="REBASE" id="368949">
    <property type="entry name" value="Kan3317ORF38900P"/>
</dbReference>
<dbReference type="GO" id="GO:0003677">
    <property type="term" value="F:DNA binding"/>
    <property type="evidence" value="ECO:0007669"/>
    <property type="project" value="InterPro"/>
</dbReference>
<evidence type="ECO:0000313" key="2">
    <source>
        <dbReference type="Proteomes" id="UP000464657"/>
    </source>
</evidence>
<dbReference type="OrthoDB" id="1550365at2"/>
<dbReference type="Proteomes" id="UP000464657">
    <property type="component" value="Chromosome"/>
</dbReference>
<dbReference type="EMBL" id="CP019288">
    <property type="protein sequence ID" value="QHI38497.1"/>
    <property type="molecule type" value="Genomic_DNA"/>
</dbReference>
<keyword evidence="2" id="KW-1185">Reference proteome</keyword>
<dbReference type="RefSeq" id="WP_160131044.1">
    <property type="nucleotide sequence ID" value="NZ_CP019288.1"/>
</dbReference>
<organism evidence="1 2">
    <name type="scientific">Kordia antarctica</name>
    <dbReference type="NCBI Taxonomy" id="1218801"/>
    <lineage>
        <taxon>Bacteria</taxon>
        <taxon>Pseudomonadati</taxon>
        <taxon>Bacteroidota</taxon>
        <taxon>Flavobacteriia</taxon>
        <taxon>Flavobacteriales</taxon>
        <taxon>Flavobacteriaceae</taxon>
        <taxon>Kordia</taxon>
    </lineage>
</organism>
<dbReference type="GO" id="GO:0009036">
    <property type="term" value="F:type II site-specific deoxyribonuclease activity"/>
    <property type="evidence" value="ECO:0007669"/>
    <property type="project" value="InterPro"/>
</dbReference>
<protein>
    <submittedName>
        <fullName evidence="1">Uncharacterized protein</fullName>
    </submittedName>
</protein>
<dbReference type="AlphaFoldDB" id="A0A7L4ZPU9"/>
<dbReference type="GO" id="GO:0009307">
    <property type="term" value="P:DNA restriction-modification system"/>
    <property type="evidence" value="ECO:0007669"/>
    <property type="project" value="InterPro"/>
</dbReference>
<evidence type="ECO:0000313" key="1">
    <source>
        <dbReference type="EMBL" id="QHI38497.1"/>
    </source>
</evidence>
<name>A0A7L4ZPU9_9FLAO</name>
<dbReference type="Pfam" id="PF09208">
    <property type="entry name" value="Endonuc-MspI"/>
    <property type="match status" value="1"/>
</dbReference>
<dbReference type="InterPro" id="IPR011335">
    <property type="entry name" value="Restrct_endonuc-II-like"/>
</dbReference>
<proteinExistence type="predicted"/>
<dbReference type="InterPro" id="IPR015291">
    <property type="entry name" value="Restrct_endonuc_II_MspI"/>
</dbReference>